<reference evidence="4" key="1">
    <citation type="submission" date="2017-01" db="EMBL/GenBank/DDBJ databases">
        <title>Comparative genomics of anhydrobiosis in the tardigrade Hypsibius dujardini.</title>
        <authorList>
            <person name="Yoshida Y."/>
            <person name="Koutsovoulos G."/>
            <person name="Laetsch D."/>
            <person name="Stevens L."/>
            <person name="Kumar S."/>
            <person name="Horikawa D."/>
            <person name="Ishino K."/>
            <person name="Komine S."/>
            <person name="Tomita M."/>
            <person name="Blaxter M."/>
            <person name="Arakawa K."/>
        </authorList>
    </citation>
    <scope>NUCLEOTIDE SEQUENCE [LARGE SCALE GENOMIC DNA]</scope>
    <source>
        <strain evidence="4">Z151</strain>
    </source>
</reference>
<evidence type="ECO:0000256" key="1">
    <source>
        <dbReference type="SAM" id="MobiDB-lite"/>
    </source>
</evidence>
<dbReference type="InterPro" id="IPR000210">
    <property type="entry name" value="BTB/POZ_dom"/>
</dbReference>
<comment type="caution">
    <text evidence="3">The sequence shown here is derived from an EMBL/GenBank/DDBJ whole genome shotgun (WGS) entry which is preliminary data.</text>
</comment>
<sequence>MPKRSATSPDGAATRSTKRHHGESSSSRNGKRKRHRLPVAFEPLILSIAKWRCTNISEDNDEDVADTTDSGVVLPTTVSVSRQSLHEAGPMTWSKVLANYQSNSRSIPDVVFQTSDGKEVKGHSLVLRIRVPFFASLFPGKHSVSKSTNLPEACVVLPIAWADSETLQNVMDVAYLIKTPKDIPESELPRLYTAAMFIGWEELETGCYEDFQERLNTANCLAWLEWAVINRNALVKHRSATFAAAHLETLHEERDQELVRLSLEAHLAIVRLT</sequence>
<feature type="region of interest" description="Disordered" evidence="1">
    <location>
        <begin position="1"/>
        <end position="34"/>
    </location>
</feature>
<evidence type="ECO:0000313" key="4">
    <source>
        <dbReference type="Proteomes" id="UP000192578"/>
    </source>
</evidence>
<dbReference type="SUPFAM" id="SSF54695">
    <property type="entry name" value="POZ domain"/>
    <property type="match status" value="1"/>
</dbReference>
<dbReference type="EMBL" id="MTYJ01000442">
    <property type="protein sequence ID" value="OWA54688.1"/>
    <property type="molecule type" value="Genomic_DNA"/>
</dbReference>
<dbReference type="Gene3D" id="3.30.710.10">
    <property type="entry name" value="Potassium Channel Kv1.1, Chain A"/>
    <property type="match status" value="1"/>
</dbReference>
<dbReference type="PROSITE" id="PS50097">
    <property type="entry name" value="BTB"/>
    <property type="match status" value="1"/>
</dbReference>
<dbReference type="Proteomes" id="UP000192578">
    <property type="component" value="Unassembled WGS sequence"/>
</dbReference>
<feature type="domain" description="BTB" evidence="2">
    <location>
        <begin position="108"/>
        <end position="175"/>
    </location>
</feature>
<dbReference type="Pfam" id="PF00651">
    <property type="entry name" value="BTB"/>
    <property type="match status" value="1"/>
</dbReference>
<dbReference type="AlphaFoldDB" id="A0A9X6NKU0"/>
<proteinExistence type="predicted"/>
<evidence type="ECO:0000259" key="2">
    <source>
        <dbReference type="PROSITE" id="PS50097"/>
    </source>
</evidence>
<dbReference type="OrthoDB" id="10063722at2759"/>
<name>A0A9X6NKU0_HYPEX</name>
<dbReference type="CDD" id="cd18186">
    <property type="entry name" value="BTB_POZ_ZBTB_KLHL-like"/>
    <property type="match status" value="1"/>
</dbReference>
<gene>
    <name evidence="3" type="ORF">BV898_19087</name>
</gene>
<dbReference type="InterPro" id="IPR011333">
    <property type="entry name" value="SKP1/BTB/POZ_sf"/>
</dbReference>
<accession>A0A9X6NKU0</accession>
<protein>
    <recommendedName>
        <fullName evidence="2">BTB domain-containing protein</fullName>
    </recommendedName>
</protein>
<evidence type="ECO:0000313" key="3">
    <source>
        <dbReference type="EMBL" id="OWA54688.1"/>
    </source>
</evidence>
<keyword evidence="4" id="KW-1185">Reference proteome</keyword>
<organism evidence="3 4">
    <name type="scientific">Hypsibius exemplaris</name>
    <name type="common">Freshwater tardigrade</name>
    <dbReference type="NCBI Taxonomy" id="2072580"/>
    <lineage>
        <taxon>Eukaryota</taxon>
        <taxon>Metazoa</taxon>
        <taxon>Ecdysozoa</taxon>
        <taxon>Tardigrada</taxon>
        <taxon>Eutardigrada</taxon>
        <taxon>Parachela</taxon>
        <taxon>Hypsibioidea</taxon>
        <taxon>Hypsibiidae</taxon>
        <taxon>Hypsibius</taxon>
    </lineage>
</organism>